<dbReference type="EMBL" id="JAKJXO020000010">
    <property type="protein sequence ID" value="KAL1599599.1"/>
    <property type="molecule type" value="Genomic_DNA"/>
</dbReference>
<feature type="compositionally biased region" description="Gly residues" evidence="1">
    <location>
        <begin position="300"/>
        <end position="310"/>
    </location>
</feature>
<comment type="caution">
    <text evidence="2">The sequence shown here is derived from an EMBL/GenBank/DDBJ whole genome shotgun (WGS) entry which is preliminary data.</text>
</comment>
<proteinExistence type="predicted"/>
<accession>A0ABR3R591</accession>
<feature type="compositionally biased region" description="Basic and acidic residues" evidence="1">
    <location>
        <begin position="236"/>
        <end position="266"/>
    </location>
</feature>
<reference evidence="2 3" key="1">
    <citation type="submission" date="2024-02" db="EMBL/GenBank/DDBJ databases">
        <title>De novo assembly and annotation of 12 fungi associated with fruit tree decline syndrome in Ontario, Canada.</title>
        <authorList>
            <person name="Sulman M."/>
            <person name="Ellouze W."/>
            <person name="Ilyukhin E."/>
        </authorList>
    </citation>
    <scope>NUCLEOTIDE SEQUENCE [LARGE SCALE GENOMIC DNA]</scope>
    <source>
        <strain evidence="2 3">M42-189</strain>
    </source>
</reference>
<name>A0ABR3R591_9PLEO</name>
<feature type="compositionally biased region" description="Gly residues" evidence="1">
    <location>
        <begin position="348"/>
        <end position="357"/>
    </location>
</feature>
<evidence type="ECO:0000313" key="2">
    <source>
        <dbReference type="EMBL" id="KAL1599599.1"/>
    </source>
</evidence>
<sequence length="385" mass="41818">MTVLLAESIIPFANLANTLHITMDKAKAAINDFMSKSGHHDTTVHETVAPAVKNETIKPHRHEEINTAVDKEVHQDHYHRTVQPVKDREVLPEQHTAQLGAVQHREFDHRDAEHTKRNLATEQAQFKNQRVVHDTTHSQSANAAIGGEHVHHHVHETIQPVVHKETIQPNVVHTTVPIHEVHHNAATHHDSSELPAMTMGEFKQKGGVLGGRGERYDGFEGEPKHIGGTLKHMMEGKTSKRDSAHHDQQVRDGAMHGDFDPLDGGKHNTSAGRLGQTAEDANRHATMAEREHEHATGNRTGAGVGAGATGLAGNKHSHDHTHGNVRGVEESGPLRGERGTLGSDRHAGGVGATGTGAGLEKKPSLMDKINPMKDSNGDGTKGFMK</sequence>
<evidence type="ECO:0008006" key="4">
    <source>
        <dbReference type="Google" id="ProtNLM"/>
    </source>
</evidence>
<gene>
    <name evidence="2" type="ORF">SLS60_007402</name>
</gene>
<feature type="compositionally biased region" description="Basic and acidic residues" evidence="1">
    <location>
        <begin position="335"/>
        <end position="347"/>
    </location>
</feature>
<dbReference type="PANTHER" id="PTHR38703">
    <property type="entry name" value="CHROMOSOME 8, WHOLE GENOME SHOTGUN SEQUENCE"/>
    <property type="match status" value="1"/>
</dbReference>
<dbReference type="Proteomes" id="UP001521785">
    <property type="component" value="Unassembled WGS sequence"/>
</dbReference>
<feature type="compositionally biased region" description="Basic and acidic residues" evidence="1">
    <location>
        <begin position="280"/>
        <end position="296"/>
    </location>
</feature>
<organism evidence="2 3">
    <name type="scientific">Paraconiothyrium brasiliense</name>
    <dbReference type="NCBI Taxonomy" id="300254"/>
    <lineage>
        <taxon>Eukaryota</taxon>
        <taxon>Fungi</taxon>
        <taxon>Dikarya</taxon>
        <taxon>Ascomycota</taxon>
        <taxon>Pezizomycotina</taxon>
        <taxon>Dothideomycetes</taxon>
        <taxon>Pleosporomycetidae</taxon>
        <taxon>Pleosporales</taxon>
        <taxon>Massarineae</taxon>
        <taxon>Didymosphaeriaceae</taxon>
        <taxon>Paraconiothyrium</taxon>
    </lineage>
</organism>
<protein>
    <recommendedName>
        <fullName evidence="4">Allergen</fullName>
    </recommendedName>
</protein>
<evidence type="ECO:0000256" key="1">
    <source>
        <dbReference type="SAM" id="MobiDB-lite"/>
    </source>
</evidence>
<dbReference type="PANTHER" id="PTHR38703:SF1">
    <property type="entry name" value="ALLERGEN"/>
    <property type="match status" value="1"/>
</dbReference>
<keyword evidence="3" id="KW-1185">Reference proteome</keyword>
<feature type="region of interest" description="Disordered" evidence="1">
    <location>
        <begin position="236"/>
        <end position="385"/>
    </location>
</feature>
<evidence type="ECO:0000313" key="3">
    <source>
        <dbReference type="Proteomes" id="UP001521785"/>
    </source>
</evidence>